<dbReference type="Pfam" id="PF10180">
    <property type="entry name" value="WKF"/>
    <property type="match status" value="1"/>
</dbReference>
<dbReference type="PANTHER" id="PTHR22306">
    <property type="entry name" value="CHROMOSOME 7 OPEN READING FRAME 50"/>
    <property type="match status" value="1"/>
</dbReference>
<keyword evidence="4" id="KW-1185">Reference proteome</keyword>
<dbReference type="GeneID" id="43597801"/>
<dbReference type="PANTHER" id="PTHR22306:SF2">
    <property type="entry name" value="CHROMOSOME 7 OPEN READING FRAME 50"/>
    <property type="match status" value="1"/>
</dbReference>
<dbReference type="AlphaFoldDB" id="A0A370TPS8"/>
<dbReference type="EMBL" id="NPIC01000003">
    <property type="protein sequence ID" value="RDL37519.1"/>
    <property type="molecule type" value="Genomic_DNA"/>
</dbReference>
<evidence type="ECO:0000313" key="3">
    <source>
        <dbReference type="EMBL" id="RDL37519.1"/>
    </source>
</evidence>
<dbReference type="InterPro" id="IPR019327">
    <property type="entry name" value="WKF"/>
</dbReference>
<dbReference type="Proteomes" id="UP000254866">
    <property type="component" value="Unassembled WGS sequence"/>
</dbReference>
<feature type="compositionally biased region" description="Acidic residues" evidence="1">
    <location>
        <begin position="422"/>
        <end position="437"/>
    </location>
</feature>
<feature type="compositionally biased region" description="Polar residues" evidence="1">
    <location>
        <begin position="31"/>
        <end position="43"/>
    </location>
</feature>
<name>A0A370TPS8_9HELO</name>
<protein>
    <recommendedName>
        <fullName evidence="2">WKF domain-containing protein</fullName>
    </recommendedName>
</protein>
<accession>A0A370TPS8</accession>
<reference evidence="3 4" key="1">
    <citation type="journal article" date="2018" name="IMA Fungus">
        <title>IMA Genome-F 9: Draft genome sequence of Annulohypoxylon stygium, Aspergillus mulundensis, Berkeleyomyces basicola (syn. Thielaviopsis basicola), Ceratocystis smalleyi, two Cercospora beticola strains, Coleophoma cylindrospora, Fusarium fracticaudum, Phialophora cf. hyalina, and Morchella septimelata.</title>
        <authorList>
            <person name="Wingfield B.D."/>
            <person name="Bills G.F."/>
            <person name="Dong Y."/>
            <person name="Huang W."/>
            <person name="Nel W.J."/>
            <person name="Swalarsk-Parry B.S."/>
            <person name="Vaghefi N."/>
            <person name="Wilken P.M."/>
            <person name="An Z."/>
            <person name="de Beer Z.W."/>
            <person name="De Vos L."/>
            <person name="Chen L."/>
            <person name="Duong T.A."/>
            <person name="Gao Y."/>
            <person name="Hammerbacher A."/>
            <person name="Kikkert J.R."/>
            <person name="Li Y."/>
            <person name="Li H."/>
            <person name="Li K."/>
            <person name="Li Q."/>
            <person name="Liu X."/>
            <person name="Ma X."/>
            <person name="Naidoo K."/>
            <person name="Pethybridge S.J."/>
            <person name="Sun J."/>
            <person name="Steenkamp E.T."/>
            <person name="van der Nest M.A."/>
            <person name="van Wyk S."/>
            <person name="Wingfield M.J."/>
            <person name="Xiong C."/>
            <person name="Yue Q."/>
            <person name="Zhang X."/>
        </authorList>
    </citation>
    <scope>NUCLEOTIDE SEQUENCE [LARGE SCALE GENOMIC DNA]</scope>
    <source>
        <strain evidence="3 4">BP 5553</strain>
    </source>
</reference>
<feature type="domain" description="WKF" evidence="2">
    <location>
        <begin position="186"/>
        <end position="247"/>
    </location>
</feature>
<gene>
    <name evidence="3" type="ORF">BP5553_04952</name>
</gene>
<feature type="compositionally biased region" description="Basic and acidic residues" evidence="1">
    <location>
        <begin position="128"/>
        <end position="142"/>
    </location>
</feature>
<comment type="caution">
    <text evidence="3">The sequence shown here is derived from an EMBL/GenBank/DDBJ whole genome shotgun (WGS) entry which is preliminary data.</text>
</comment>
<dbReference type="OrthoDB" id="10261563at2759"/>
<feature type="region of interest" description="Disordered" evidence="1">
    <location>
        <begin position="330"/>
        <end position="437"/>
    </location>
</feature>
<evidence type="ECO:0000313" key="4">
    <source>
        <dbReference type="Proteomes" id="UP000254866"/>
    </source>
</evidence>
<dbReference type="RefSeq" id="XP_031870175.1">
    <property type="nucleotide sequence ID" value="XM_032013575.1"/>
</dbReference>
<feature type="region of interest" description="Disordered" evidence="1">
    <location>
        <begin position="24"/>
        <end position="99"/>
    </location>
</feature>
<proteinExistence type="predicted"/>
<feature type="region of interest" description="Disordered" evidence="1">
    <location>
        <begin position="112"/>
        <end position="179"/>
    </location>
</feature>
<evidence type="ECO:0000259" key="2">
    <source>
        <dbReference type="Pfam" id="PF10180"/>
    </source>
</evidence>
<evidence type="ECO:0000256" key="1">
    <source>
        <dbReference type="SAM" id="MobiDB-lite"/>
    </source>
</evidence>
<dbReference type="STRING" id="2656787.A0A370TPS8"/>
<organism evidence="3 4">
    <name type="scientific">Venustampulla echinocandica</name>
    <dbReference type="NCBI Taxonomy" id="2656787"/>
    <lineage>
        <taxon>Eukaryota</taxon>
        <taxon>Fungi</taxon>
        <taxon>Dikarya</taxon>
        <taxon>Ascomycota</taxon>
        <taxon>Pezizomycotina</taxon>
        <taxon>Leotiomycetes</taxon>
        <taxon>Helotiales</taxon>
        <taxon>Pleuroascaceae</taxon>
        <taxon>Venustampulla</taxon>
    </lineage>
</organism>
<feature type="compositionally biased region" description="Basic and acidic residues" evidence="1">
    <location>
        <begin position="339"/>
        <end position="356"/>
    </location>
</feature>
<feature type="compositionally biased region" description="Low complexity" evidence="1">
    <location>
        <begin position="407"/>
        <end position="421"/>
    </location>
</feature>
<sequence>MPSATAPNASPRIPAWRRLGLKLKSAPEPSQAATVVEPSQNIDTPKRKRLDETDDATPAKKKKSSKDSRNLSGAEQATPKLARKKSVTFTPETKVEDGDSIKQLFGAWAAEQKSQNLSAPVFTTPEPSRVEEQIDTTLDEKVRRTKRVKKPEPEKTSDPKATVKAKKKKGAKTTDPADTPQRPFLAYLRLYSDSREKWKFNKNHQNHLLKHLFDIDSVPSEYETLIYSYVRGLRGGVRTRLRDSALAIKIKDQEEGAAGFPENMADRDARQIEYEVAMKEYVATMMAVEAPSNIGYEEGILGNLSDAAMPTRTAKRMRAERVLAELGAAGDEAGVDGGSKADEAVPEDENQKRIRMNDGSSQKVSRKRKQRTAAADGDSSSEDDSSSSDESSSEDDSTTEVDDGDDTSSSSSSSSSSGSDSSDSEESSEDSEESESE</sequence>
<feature type="compositionally biased region" description="Acidic residues" evidence="1">
    <location>
        <begin position="379"/>
        <end position="406"/>
    </location>
</feature>